<dbReference type="AlphaFoldDB" id="A0A7Y0HCJ5"/>
<dbReference type="Gene3D" id="2.40.350.10">
    <property type="entry name" value="SO1590-like"/>
    <property type="match status" value="1"/>
</dbReference>
<dbReference type="Pfam" id="PF11528">
    <property type="entry name" value="DUF3224"/>
    <property type="match status" value="1"/>
</dbReference>
<organism evidence="1 2">
    <name type="scientific">Pseudoalteromonas arctica</name>
    <dbReference type="NCBI Taxonomy" id="394751"/>
    <lineage>
        <taxon>Bacteria</taxon>
        <taxon>Pseudomonadati</taxon>
        <taxon>Pseudomonadota</taxon>
        <taxon>Gammaproteobacteria</taxon>
        <taxon>Alteromonadales</taxon>
        <taxon>Pseudoalteromonadaceae</taxon>
        <taxon>Pseudoalteromonas</taxon>
    </lineage>
</organism>
<evidence type="ECO:0000313" key="1">
    <source>
        <dbReference type="EMBL" id="NMM42665.1"/>
    </source>
</evidence>
<dbReference type="EMBL" id="JABBMT010000049">
    <property type="protein sequence ID" value="NMM42665.1"/>
    <property type="molecule type" value="Genomic_DNA"/>
</dbReference>
<dbReference type="InterPro" id="IPR023159">
    <property type="entry name" value="SO1590-like_sf"/>
</dbReference>
<gene>
    <name evidence="1" type="ORF">HHO47_18115</name>
</gene>
<proteinExistence type="predicted"/>
<dbReference type="RefSeq" id="WP_169021563.1">
    <property type="nucleotide sequence ID" value="NZ_JABBMT010000049.1"/>
</dbReference>
<name>A0A7Y0HCJ5_9GAMM</name>
<dbReference type="InterPro" id="IPR021607">
    <property type="entry name" value="DUF3224"/>
</dbReference>
<dbReference type="SUPFAM" id="SSF159238">
    <property type="entry name" value="SO1590-like"/>
    <property type="match status" value="1"/>
</dbReference>
<comment type="caution">
    <text evidence="1">The sequence shown here is derived from an EMBL/GenBank/DDBJ whole genome shotgun (WGS) entry which is preliminary data.</text>
</comment>
<sequence>MELKGTFLITKWQETVEQQFEKGQKFSTALVQQAYSGDINGNSEVRYQLYYSEDGDALFNGFETITYDKNDEQVVLTLKHDGKFESGVASSEFTIVDSSHECSLIGKSGIFRSIEGGNAIYQIS</sequence>
<dbReference type="Proteomes" id="UP000570493">
    <property type="component" value="Unassembled WGS sequence"/>
</dbReference>
<accession>A0A7Y0HCJ5</accession>
<protein>
    <submittedName>
        <fullName evidence="1">DUF3224 domain-containing protein</fullName>
    </submittedName>
</protein>
<keyword evidence="2" id="KW-1185">Reference proteome</keyword>
<reference evidence="1" key="1">
    <citation type="submission" date="2020-04" db="EMBL/GenBank/DDBJ databases">
        <title>Genome Sequencing for Pseudoaltermonas arctica.</title>
        <authorList>
            <person name="Elkins N.S."/>
        </authorList>
    </citation>
    <scope>NUCLEOTIDE SEQUENCE [LARGE SCALE GENOMIC DNA]</scope>
    <source>
        <strain evidence="1">NEC-BIFX-2020_0012</strain>
    </source>
</reference>
<evidence type="ECO:0000313" key="2">
    <source>
        <dbReference type="Proteomes" id="UP000570493"/>
    </source>
</evidence>